<keyword evidence="10" id="KW-1185">Reference proteome</keyword>
<feature type="transmembrane region" description="Helical" evidence="7">
    <location>
        <begin position="29"/>
        <end position="48"/>
    </location>
</feature>
<evidence type="ECO:0000256" key="5">
    <source>
        <dbReference type="ARBA" id="ARBA00022989"/>
    </source>
</evidence>
<dbReference type="InterPro" id="IPR000620">
    <property type="entry name" value="EamA_dom"/>
</dbReference>
<dbReference type="InterPro" id="IPR037185">
    <property type="entry name" value="EmrE-like"/>
</dbReference>
<evidence type="ECO:0000256" key="2">
    <source>
        <dbReference type="ARBA" id="ARBA00007362"/>
    </source>
</evidence>
<feature type="transmembrane region" description="Helical" evidence="7">
    <location>
        <begin position="60"/>
        <end position="78"/>
    </location>
</feature>
<dbReference type="OrthoDB" id="67135at2"/>
<dbReference type="InterPro" id="IPR050638">
    <property type="entry name" value="AA-Vitamin_Transporters"/>
</dbReference>
<evidence type="ECO:0000256" key="7">
    <source>
        <dbReference type="SAM" id="Phobius"/>
    </source>
</evidence>
<feature type="domain" description="EamA" evidence="8">
    <location>
        <begin position="3"/>
        <end position="132"/>
    </location>
</feature>
<evidence type="ECO:0000256" key="3">
    <source>
        <dbReference type="ARBA" id="ARBA00022475"/>
    </source>
</evidence>
<comment type="similarity">
    <text evidence="2">Belongs to the EamA transporter family.</text>
</comment>
<dbReference type="KEGG" id="pyg:AWM70_12200"/>
<evidence type="ECO:0000313" key="9">
    <source>
        <dbReference type="EMBL" id="ANS75270.1"/>
    </source>
</evidence>
<dbReference type="Gene3D" id="1.10.3730.20">
    <property type="match status" value="1"/>
</dbReference>
<dbReference type="GO" id="GO:0005886">
    <property type="term" value="C:plasma membrane"/>
    <property type="evidence" value="ECO:0007669"/>
    <property type="project" value="UniProtKB-SubCell"/>
</dbReference>
<reference evidence="9 10" key="1">
    <citation type="submission" date="2016-01" db="EMBL/GenBank/DDBJ databases">
        <title>Complete Genome Sequence of Paenibacillus yonginensis DCY84, a novel Plant Growth-Promoting Bacteria with Elicitation of Induced Systemic Resistance.</title>
        <authorList>
            <person name="Kim Y.J."/>
            <person name="Yang D.C."/>
            <person name="Sukweenadhi J."/>
        </authorList>
    </citation>
    <scope>NUCLEOTIDE SEQUENCE [LARGE SCALE GENOMIC DNA]</scope>
    <source>
        <strain evidence="9 10">DCY84</strain>
    </source>
</reference>
<feature type="transmembrane region" description="Helical" evidence="7">
    <location>
        <begin position="203"/>
        <end position="224"/>
    </location>
</feature>
<sequence>MQLLSLLLYLIWGFNFVIMKLGNGLFPPVLFAAFRFLIGSGALFLIIFYKRISFPKKKHFKWYLVCGLLQTTYFNIAIQVSLNSISAGLTSVLTYSMPLFLSIMAHYWIPGDKLTPRKTAGIAIGIIGLILAMNIHLSGSPWMLLLALSSAITWAMSNLIIKQKLQDSDKVQFTTWQMTFGTLGLFIYSLLFEHGASQWNLEAVGYLLFSGLLASALAFVLWTYILSKIEASRASVTLLTVPVIGVISGWLFLHEELRATTLAGIAFVLLGICIVNIKGKSRKMPSI</sequence>
<comment type="subcellular location">
    <subcellularLocation>
        <location evidence="1">Cell membrane</location>
        <topology evidence="1">Multi-pass membrane protein</topology>
    </subcellularLocation>
</comment>
<dbReference type="PANTHER" id="PTHR32322">
    <property type="entry name" value="INNER MEMBRANE TRANSPORTER"/>
    <property type="match status" value="1"/>
</dbReference>
<feature type="transmembrane region" description="Helical" evidence="7">
    <location>
        <begin position="84"/>
        <end position="108"/>
    </location>
</feature>
<evidence type="ECO:0000256" key="1">
    <source>
        <dbReference type="ARBA" id="ARBA00004651"/>
    </source>
</evidence>
<organism evidence="9 10">
    <name type="scientific">Paenibacillus yonginensis</name>
    <dbReference type="NCBI Taxonomy" id="1462996"/>
    <lineage>
        <taxon>Bacteria</taxon>
        <taxon>Bacillati</taxon>
        <taxon>Bacillota</taxon>
        <taxon>Bacilli</taxon>
        <taxon>Bacillales</taxon>
        <taxon>Paenibacillaceae</taxon>
        <taxon>Paenibacillus</taxon>
    </lineage>
</organism>
<feature type="transmembrane region" description="Helical" evidence="7">
    <location>
        <begin position="143"/>
        <end position="161"/>
    </location>
</feature>
<feature type="transmembrane region" description="Helical" evidence="7">
    <location>
        <begin position="173"/>
        <end position="191"/>
    </location>
</feature>
<evidence type="ECO:0000313" key="10">
    <source>
        <dbReference type="Proteomes" id="UP000092573"/>
    </source>
</evidence>
<evidence type="ECO:0000256" key="4">
    <source>
        <dbReference type="ARBA" id="ARBA00022692"/>
    </source>
</evidence>
<dbReference type="EMBL" id="CP014167">
    <property type="protein sequence ID" value="ANS75270.1"/>
    <property type="molecule type" value="Genomic_DNA"/>
</dbReference>
<dbReference type="Proteomes" id="UP000092573">
    <property type="component" value="Chromosome"/>
</dbReference>
<keyword evidence="3" id="KW-1003">Cell membrane</keyword>
<evidence type="ECO:0000259" key="8">
    <source>
        <dbReference type="Pfam" id="PF00892"/>
    </source>
</evidence>
<feature type="transmembrane region" description="Helical" evidence="7">
    <location>
        <begin position="259"/>
        <end position="277"/>
    </location>
</feature>
<keyword evidence="6 7" id="KW-0472">Membrane</keyword>
<dbReference type="Pfam" id="PF00892">
    <property type="entry name" value="EamA"/>
    <property type="match status" value="2"/>
</dbReference>
<proteinExistence type="inferred from homology"/>
<accession>A0A1B1N1F7</accession>
<dbReference type="SUPFAM" id="SSF103481">
    <property type="entry name" value="Multidrug resistance efflux transporter EmrE"/>
    <property type="match status" value="2"/>
</dbReference>
<protein>
    <recommendedName>
        <fullName evidence="8">EamA domain-containing protein</fullName>
    </recommendedName>
</protein>
<name>A0A1B1N1F7_9BACL</name>
<dbReference type="RefSeq" id="WP_068696736.1">
    <property type="nucleotide sequence ID" value="NZ_CP014167.1"/>
</dbReference>
<feature type="transmembrane region" description="Helical" evidence="7">
    <location>
        <begin position="120"/>
        <end position="137"/>
    </location>
</feature>
<feature type="domain" description="EamA" evidence="8">
    <location>
        <begin position="142"/>
        <end position="276"/>
    </location>
</feature>
<dbReference type="AlphaFoldDB" id="A0A1B1N1F7"/>
<feature type="transmembrane region" description="Helical" evidence="7">
    <location>
        <begin position="236"/>
        <end position="253"/>
    </location>
</feature>
<gene>
    <name evidence="9" type="ORF">AWM70_12200</name>
</gene>
<dbReference type="PANTHER" id="PTHR32322:SF18">
    <property type="entry name" value="S-ADENOSYLMETHIONINE_S-ADENOSYLHOMOCYSTEINE TRANSPORTER"/>
    <property type="match status" value="1"/>
</dbReference>
<keyword evidence="4 7" id="KW-0812">Transmembrane</keyword>
<evidence type="ECO:0000256" key="6">
    <source>
        <dbReference type="ARBA" id="ARBA00023136"/>
    </source>
</evidence>
<keyword evidence="5 7" id="KW-1133">Transmembrane helix</keyword>
<dbReference type="STRING" id="1462996.AWM70_12200"/>